<sequence length="520" mass="60777">MRVEEAIKASMSCKSWLSAWTTGPNLEFVFVKHCGFLEVAEFFGSKPLPQKRRHEIYREGIKYQQLLEHINTTLRRYHPEKLPIQSFKIHPYRFEDGRTPDFLEEWVQIALQKGAKTLDLGSYSAQLPLPELVLVSKNLVELLLHNFVLFKLDIQHCHQLKRLHLHHVKFADQLAFGNLMSSCESIESLEFRNCELNLYEQDIFHRQQQLKRLALQFSEVDEFTFGNLMSCFKSVEDLVIWRGAGMEDFVIPELPCLQKLSLYGCRLTLLHPCPNLNHLRLVSVNVTNTFFQDLDNNCPNLKYLYLYVTGDCSLDSMMTIKISSSSLEILRLNTYHEEILVHAPNMIRFEFTTSSVRGVPNLYITGSSNQWTSRIEVRSPKVLDHSFYKLKNLVSNISQSKISFLKFRTLSEKVIFDINEVMDDMPFSPPYIEHLSLRGRWDENRLTCLLDGIFWCCRPKTLSLSWSYVQGSDPFVDVVMNIQRQNHNQNGRKLWANDLKQVKVEATRYDDRTYVLEWGK</sequence>
<dbReference type="Proteomes" id="UP001161247">
    <property type="component" value="Chromosome 6"/>
</dbReference>
<keyword evidence="2" id="KW-1185">Reference proteome</keyword>
<evidence type="ECO:0000313" key="2">
    <source>
        <dbReference type="Proteomes" id="UP001161247"/>
    </source>
</evidence>
<dbReference type="EMBL" id="OX459123">
    <property type="protein sequence ID" value="CAI9110025.1"/>
    <property type="molecule type" value="Genomic_DNA"/>
</dbReference>
<dbReference type="SUPFAM" id="SSF52047">
    <property type="entry name" value="RNI-like"/>
    <property type="match status" value="1"/>
</dbReference>
<dbReference type="AlphaFoldDB" id="A0AAV1DQ73"/>
<accession>A0AAV1DQ73</accession>
<evidence type="ECO:0000313" key="1">
    <source>
        <dbReference type="EMBL" id="CAI9110025.1"/>
    </source>
</evidence>
<dbReference type="InterPro" id="IPR053772">
    <property type="entry name" value="At1g61320/At1g61330-like"/>
</dbReference>
<dbReference type="PANTHER" id="PTHR34145">
    <property type="entry name" value="OS02G0105600 PROTEIN"/>
    <property type="match status" value="1"/>
</dbReference>
<dbReference type="InterPro" id="IPR013101">
    <property type="entry name" value="LRR_PRU1-like"/>
</dbReference>
<dbReference type="Pfam" id="PF07723">
    <property type="entry name" value="LRR_2"/>
    <property type="match status" value="1"/>
</dbReference>
<dbReference type="PANTHER" id="PTHR34145:SF28">
    <property type="entry name" value="F-BOX DOMAIN-CONTAINING PROTEIN"/>
    <property type="match status" value="1"/>
</dbReference>
<gene>
    <name evidence="1" type="ORF">OLC1_LOCUS17779</name>
</gene>
<dbReference type="Gene3D" id="3.80.10.10">
    <property type="entry name" value="Ribonuclease Inhibitor"/>
    <property type="match status" value="1"/>
</dbReference>
<proteinExistence type="predicted"/>
<name>A0AAV1DQ73_OLDCO</name>
<reference evidence="1" key="1">
    <citation type="submission" date="2023-03" db="EMBL/GenBank/DDBJ databases">
        <authorList>
            <person name="Julca I."/>
        </authorList>
    </citation>
    <scope>NUCLEOTIDE SEQUENCE</scope>
</reference>
<dbReference type="InterPro" id="IPR032675">
    <property type="entry name" value="LRR_dom_sf"/>
</dbReference>
<organism evidence="1 2">
    <name type="scientific">Oldenlandia corymbosa var. corymbosa</name>
    <dbReference type="NCBI Taxonomy" id="529605"/>
    <lineage>
        <taxon>Eukaryota</taxon>
        <taxon>Viridiplantae</taxon>
        <taxon>Streptophyta</taxon>
        <taxon>Embryophyta</taxon>
        <taxon>Tracheophyta</taxon>
        <taxon>Spermatophyta</taxon>
        <taxon>Magnoliopsida</taxon>
        <taxon>eudicotyledons</taxon>
        <taxon>Gunneridae</taxon>
        <taxon>Pentapetalae</taxon>
        <taxon>asterids</taxon>
        <taxon>lamiids</taxon>
        <taxon>Gentianales</taxon>
        <taxon>Rubiaceae</taxon>
        <taxon>Rubioideae</taxon>
        <taxon>Spermacoceae</taxon>
        <taxon>Hedyotis-Oldenlandia complex</taxon>
        <taxon>Oldenlandia</taxon>
    </lineage>
</organism>
<protein>
    <submittedName>
        <fullName evidence="1">OLC1v1009985C1</fullName>
    </submittedName>
</protein>